<evidence type="ECO:0000256" key="1">
    <source>
        <dbReference type="ARBA" id="ARBA00006484"/>
    </source>
</evidence>
<dbReference type="InterPro" id="IPR002347">
    <property type="entry name" value="SDR_fam"/>
</dbReference>
<dbReference type="Pfam" id="PF00106">
    <property type="entry name" value="adh_short"/>
    <property type="match status" value="1"/>
</dbReference>
<keyword evidence="2" id="KW-0560">Oxidoreductase</keyword>
<keyword evidence="6" id="KW-1185">Reference proteome</keyword>
<dbReference type="CDD" id="cd05374">
    <property type="entry name" value="17beta-HSD-like_SDR_c"/>
    <property type="match status" value="1"/>
</dbReference>
<dbReference type="InterPro" id="IPR036291">
    <property type="entry name" value="NAD(P)-bd_dom_sf"/>
</dbReference>
<evidence type="ECO:0000256" key="2">
    <source>
        <dbReference type="ARBA" id="ARBA00023002"/>
    </source>
</evidence>
<proteinExistence type="inferred from homology"/>
<dbReference type="AlphaFoldDB" id="A0A2M9B934"/>
<dbReference type="PANTHER" id="PTHR43976:SF16">
    <property type="entry name" value="SHORT-CHAIN DEHYDROGENASE_REDUCTASE FAMILY PROTEIN"/>
    <property type="match status" value="1"/>
</dbReference>
<dbReference type="GO" id="GO:0016491">
    <property type="term" value="F:oxidoreductase activity"/>
    <property type="evidence" value="ECO:0007669"/>
    <property type="project" value="UniProtKB-KW"/>
</dbReference>
<dbReference type="Gene3D" id="3.40.50.720">
    <property type="entry name" value="NAD(P)-binding Rossmann-like Domain"/>
    <property type="match status" value="1"/>
</dbReference>
<evidence type="ECO:0000259" key="4">
    <source>
        <dbReference type="SMART" id="SM00822"/>
    </source>
</evidence>
<dbReference type="RefSeq" id="WP_100337085.1">
    <property type="nucleotide sequence ID" value="NZ_PGFA01000002.1"/>
</dbReference>
<sequence>MNNVWFITGSARGLGRSLTEAVLARGGRVAATARQPEQLADLVTRYGRQVLPLALDVTDAAQITAAVATAVAHFGRLDVVVNNAGFGITGAAEAYSEEQVRSQLETNLYAPIAITRAVLPYLRRQGSGHILQISSVGGRVGNAGVSIYQAAKFGLSGFTEALAKEVAPLGIRVTAVEPGGFRTDWAGASMRFAPAIAGYDLVQQRADFFASGSFVPVGDPAKAAQVMLDLVQHPHPPVHLVLGSEAAAMLRQADADRRAEFEHWLPVTLSTDHDEADAANFLQTAMGQSLLAERGKPRGSE</sequence>
<dbReference type="PANTHER" id="PTHR43976">
    <property type="entry name" value="SHORT CHAIN DEHYDROGENASE"/>
    <property type="match status" value="1"/>
</dbReference>
<feature type="domain" description="Ketoreductase" evidence="4">
    <location>
        <begin position="3"/>
        <end position="188"/>
    </location>
</feature>
<dbReference type="Proteomes" id="UP000228535">
    <property type="component" value="Unassembled WGS sequence"/>
</dbReference>
<comment type="caution">
    <text evidence="5">The sequence shown here is derived from an EMBL/GenBank/DDBJ whole genome shotgun (WGS) entry which is preliminary data.</text>
</comment>
<reference evidence="5 6" key="1">
    <citation type="submission" date="2017-11" db="EMBL/GenBank/DDBJ databases">
        <title>Genomic Encyclopedia of Archaeal and Bacterial Type Strains, Phase II (KMG-II): From Individual Species to Whole Genera.</title>
        <authorList>
            <person name="Goeker M."/>
        </authorList>
    </citation>
    <scope>NUCLEOTIDE SEQUENCE [LARGE SCALE GENOMIC DNA]</scope>
    <source>
        <strain evidence="5 6">DSM 11115</strain>
    </source>
</reference>
<gene>
    <name evidence="5" type="ORF">CLV45_2790</name>
</gene>
<dbReference type="InterPro" id="IPR051911">
    <property type="entry name" value="SDR_oxidoreductase"/>
</dbReference>
<dbReference type="InterPro" id="IPR057326">
    <property type="entry name" value="KR_dom"/>
</dbReference>
<dbReference type="OrthoDB" id="9786056at2"/>
<comment type="similarity">
    <text evidence="1 3">Belongs to the short-chain dehydrogenases/reductases (SDR) family.</text>
</comment>
<dbReference type="PRINTS" id="PR00080">
    <property type="entry name" value="SDRFAMILY"/>
</dbReference>
<dbReference type="PRINTS" id="PR00081">
    <property type="entry name" value="GDHRDH"/>
</dbReference>
<evidence type="ECO:0000313" key="6">
    <source>
        <dbReference type="Proteomes" id="UP000228535"/>
    </source>
</evidence>
<evidence type="ECO:0000313" key="5">
    <source>
        <dbReference type="EMBL" id="PJJ54453.1"/>
    </source>
</evidence>
<dbReference type="NCBIfam" id="NF004824">
    <property type="entry name" value="PRK06180.1"/>
    <property type="match status" value="1"/>
</dbReference>
<dbReference type="SUPFAM" id="SSF51735">
    <property type="entry name" value="NAD(P)-binding Rossmann-fold domains"/>
    <property type="match status" value="1"/>
</dbReference>
<name>A0A2M9B934_9BACT</name>
<dbReference type="NCBIfam" id="NF006114">
    <property type="entry name" value="PRK08263.1"/>
    <property type="match status" value="1"/>
</dbReference>
<evidence type="ECO:0000256" key="3">
    <source>
        <dbReference type="RuleBase" id="RU000363"/>
    </source>
</evidence>
<accession>A0A2M9B934</accession>
<dbReference type="EMBL" id="PGFA01000002">
    <property type="protein sequence ID" value="PJJ54453.1"/>
    <property type="molecule type" value="Genomic_DNA"/>
</dbReference>
<organism evidence="5 6">
    <name type="scientific">Hymenobacter chitinivorans DSM 11115</name>
    <dbReference type="NCBI Taxonomy" id="1121954"/>
    <lineage>
        <taxon>Bacteria</taxon>
        <taxon>Pseudomonadati</taxon>
        <taxon>Bacteroidota</taxon>
        <taxon>Cytophagia</taxon>
        <taxon>Cytophagales</taxon>
        <taxon>Hymenobacteraceae</taxon>
        <taxon>Hymenobacter</taxon>
    </lineage>
</organism>
<dbReference type="SMART" id="SM00822">
    <property type="entry name" value="PKS_KR"/>
    <property type="match status" value="1"/>
</dbReference>
<protein>
    <submittedName>
        <fullName evidence="5">Short-subunit dehydrogenase</fullName>
    </submittedName>
</protein>